<dbReference type="PROSITE" id="PS50968">
    <property type="entry name" value="BIOTINYL_LIPOYL"/>
    <property type="match status" value="1"/>
</dbReference>
<dbReference type="PROSITE" id="PS00188">
    <property type="entry name" value="BIOTIN"/>
    <property type="match status" value="1"/>
</dbReference>
<dbReference type="InterPro" id="IPR005479">
    <property type="entry name" value="CPAse_ATP-bd"/>
</dbReference>
<feature type="domain" description="Biotin carboxylation" evidence="19">
    <location>
        <begin position="50"/>
        <end position="496"/>
    </location>
</feature>
<dbReference type="SMART" id="SM00878">
    <property type="entry name" value="Biotin_carb_C"/>
    <property type="match status" value="1"/>
</dbReference>
<keyword evidence="5" id="KW-0479">Metal-binding</keyword>
<keyword evidence="6 16" id="KW-0547">Nucleotide-binding</keyword>
<dbReference type="PANTHER" id="PTHR18866:SF33">
    <property type="entry name" value="METHYLCROTONOYL-COA CARBOXYLASE SUBUNIT ALPHA, MITOCHONDRIAL-RELATED"/>
    <property type="match status" value="1"/>
</dbReference>
<keyword evidence="7 16" id="KW-0067">ATP-binding</keyword>
<keyword evidence="9" id="KW-0442">Lipid degradation</keyword>
<evidence type="ECO:0000259" key="18">
    <source>
        <dbReference type="PROSITE" id="PS50975"/>
    </source>
</evidence>
<organism evidence="20 21">
    <name type="scientific">Auxenochlorella protothecoides</name>
    <name type="common">Green microalga</name>
    <name type="synonym">Chlorella protothecoides</name>
    <dbReference type="NCBI Taxonomy" id="3075"/>
    <lineage>
        <taxon>Eukaryota</taxon>
        <taxon>Viridiplantae</taxon>
        <taxon>Chlorophyta</taxon>
        <taxon>core chlorophytes</taxon>
        <taxon>Trebouxiophyceae</taxon>
        <taxon>Chlorellales</taxon>
        <taxon>Chlorellaceae</taxon>
        <taxon>Auxenochlorella</taxon>
    </lineage>
</organism>
<evidence type="ECO:0000256" key="3">
    <source>
        <dbReference type="ARBA" id="ARBA00005060"/>
    </source>
</evidence>
<gene>
    <name evidence="20" type="ORF">APUTEX25_000684</name>
</gene>
<dbReference type="GO" id="GO:0005739">
    <property type="term" value="C:mitochondrion"/>
    <property type="evidence" value="ECO:0007669"/>
    <property type="project" value="TreeGrafter"/>
</dbReference>
<dbReference type="GO" id="GO:0005524">
    <property type="term" value="F:ATP binding"/>
    <property type="evidence" value="ECO:0007669"/>
    <property type="project" value="UniProtKB-UniRule"/>
</dbReference>
<comment type="catalytic activity">
    <reaction evidence="13">
        <text>N(6)-biotinyl-L-lysyl-[protein] + hydrogencarbonate + ATP = N(6)-carboxybiotinyl-L-lysyl-[protein] + ADP + phosphate + H(+)</text>
        <dbReference type="Rhea" id="RHEA:13501"/>
        <dbReference type="Rhea" id="RHEA-COMP:10505"/>
        <dbReference type="Rhea" id="RHEA-COMP:10506"/>
        <dbReference type="ChEBI" id="CHEBI:15378"/>
        <dbReference type="ChEBI" id="CHEBI:17544"/>
        <dbReference type="ChEBI" id="CHEBI:30616"/>
        <dbReference type="ChEBI" id="CHEBI:43474"/>
        <dbReference type="ChEBI" id="CHEBI:83144"/>
        <dbReference type="ChEBI" id="CHEBI:83145"/>
        <dbReference type="ChEBI" id="CHEBI:456216"/>
        <dbReference type="EC" id="6.3.4.14"/>
    </reaction>
</comment>
<keyword evidence="10" id="KW-0443">Lipid metabolism</keyword>
<dbReference type="EMBL" id="QOKY01000206">
    <property type="protein sequence ID" value="RMZ52409.1"/>
    <property type="molecule type" value="Genomic_DNA"/>
</dbReference>
<dbReference type="CDD" id="cd06850">
    <property type="entry name" value="biotinyl_domain"/>
    <property type="match status" value="1"/>
</dbReference>
<evidence type="ECO:0000256" key="12">
    <source>
        <dbReference type="ARBA" id="ARBA00023267"/>
    </source>
</evidence>
<dbReference type="InterPro" id="IPR011053">
    <property type="entry name" value="Single_hybrid_motif"/>
</dbReference>
<dbReference type="FunFam" id="3.30.470.20:FF:000028">
    <property type="entry name" value="Methylcrotonoyl-CoA carboxylase subunit alpha, mitochondrial"/>
    <property type="match status" value="1"/>
</dbReference>
<dbReference type="InterPro" id="IPR005481">
    <property type="entry name" value="BC-like_N"/>
</dbReference>
<dbReference type="GO" id="GO:0004075">
    <property type="term" value="F:biotin carboxylase activity"/>
    <property type="evidence" value="ECO:0007669"/>
    <property type="project" value="UniProtKB-EC"/>
</dbReference>
<dbReference type="SUPFAM" id="SSF51246">
    <property type="entry name" value="Rudiment single hybrid motif"/>
    <property type="match status" value="1"/>
</dbReference>
<evidence type="ECO:0000256" key="13">
    <source>
        <dbReference type="ARBA" id="ARBA00048600"/>
    </source>
</evidence>
<evidence type="ECO:0000259" key="19">
    <source>
        <dbReference type="PROSITE" id="PS50979"/>
    </source>
</evidence>
<dbReference type="SUPFAM" id="SSF52440">
    <property type="entry name" value="PreATP-grasp domain"/>
    <property type="match status" value="1"/>
</dbReference>
<protein>
    <submittedName>
        <fullName evidence="20">Uncharacterized protein</fullName>
    </submittedName>
</protein>
<evidence type="ECO:0000256" key="8">
    <source>
        <dbReference type="ARBA" id="ARBA00022842"/>
    </source>
</evidence>
<dbReference type="Pfam" id="PF00289">
    <property type="entry name" value="Biotin_carb_N"/>
    <property type="match status" value="1"/>
</dbReference>
<dbReference type="Pfam" id="PF00364">
    <property type="entry name" value="Biotin_lipoyl"/>
    <property type="match status" value="1"/>
</dbReference>
<comment type="subunit">
    <text evidence="15">Acetyl-CoA carboxylase is a heterohexamer composed of biotin carboxyl carrier protein, biotin carboxylase and two subunits each of ACCase subunit alpha and ACCase plastid-coded subunit beta (accD).</text>
</comment>
<evidence type="ECO:0000256" key="7">
    <source>
        <dbReference type="ARBA" id="ARBA00022840"/>
    </source>
</evidence>
<reference evidence="21" key="1">
    <citation type="journal article" date="2018" name="Algal Res.">
        <title>Characterization of plant carbon substrate utilization by Auxenochlorella protothecoides.</title>
        <authorList>
            <person name="Vogler B.W."/>
            <person name="Starkenburg S.R."/>
            <person name="Sudasinghe N."/>
            <person name="Schambach J.Y."/>
            <person name="Rollin J.A."/>
            <person name="Pattathil S."/>
            <person name="Barry A.N."/>
        </authorList>
    </citation>
    <scope>NUCLEOTIDE SEQUENCE [LARGE SCALE GENOMIC DNA]</scope>
    <source>
        <strain evidence="21">UTEX 25</strain>
    </source>
</reference>
<evidence type="ECO:0000313" key="21">
    <source>
        <dbReference type="Proteomes" id="UP000279271"/>
    </source>
</evidence>
<dbReference type="InterPro" id="IPR005482">
    <property type="entry name" value="Biotin_COase_C"/>
</dbReference>
<accession>A0A3M7KRC4</accession>
<dbReference type="InterPro" id="IPR041265">
    <property type="entry name" value="PCC_BT"/>
</dbReference>
<evidence type="ECO:0000256" key="11">
    <source>
        <dbReference type="ARBA" id="ARBA00023211"/>
    </source>
</evidence>
<evidence type="ECO:0000256" key="4">
    <source>
        <dbReference type="ARBA" id="ARBA00022598"/>
    </source>
</evidence>
<dbReference type="Pfam" id="PF02785">
    <property type="entry name" value="Biotin_carb_C"/>
    <property type="match status" value="1"/>
</dbReference>
<dbReference type="InterPro" id="IPR011764">
    <property type="entry name" value="Biotin_carboxylation_dom"/>
</dbReference>
<sequence length="899" mass="95836">EMRRHVPLTRRIVAVLAGYSGTGVHSATPAWALAFSTSGPTRDAGTSGRLFNKILVANRGEIAVRVMRTAKKLGIPTVAVFSDADASAVHTRFADEAINIGPAPSTQSYLDMHKILAAMKATGADAVHPGYGFLSENAAFAQAVEDSGAAFVGPPHHAVHAMGDKVESKRFAHAAGVNTIPGWAGVVESAEHAIELAKDIGYPVMIKASAGGGGKGMRIAWDEKGLAEGFELASQEAASSFGDSRMLIEKFIEEPRHIEIQVMGDKHGNVVFFPERECSIQRRNQKVIEEAPSPFVPPELREAMGKQAVALCHAVGYHSAGTCEFLVDKHRNFYFLEMNTRLQVEHPVTEAITRQDLVELMLRVAAGQKLNVSQEEANCVHGWAMESRVYAEDPARGFLPSTGRLMRYAPPRGEGVRVDTGVQEGSEISMYYDPMICKLITHGADRPQALQRMRQALDSYVVRGVQHNIPLLRSVLDRPDFVAGTFSTAFLAQHYPSPADSAPAVLPLTRAQEQELLALAAVLHVLRSTARAGRGDGLSEPVDLVLTMGEEQFPARLRPSPAGLVELAERVLQVTPEAGPSELAGVLARASIDGVQIAAQVLELGARDVALQVAGAQRRVRVATPAAAALARLMPEPVREDFSRAVRSPMPGTLVSLAVAVGDAVRPGDDVAVVEAMKMRNVLRAEVEGVVAAVEAAPGDTVAADQVLLRMGGKDSVEVTVKVAFGHAVREGATVQSAKVSLASDGSDSVHDLKSKTAAALGGSVTAEDLLLSFGPNERKLGRQYVGDPTVDEKALLLSAYTILAWLQRFPHWYLTARLLPPPPPPPGVAILKAAATAEQKDPDAAVADARAKGDIPKISDLPLPWGPKPFVPPPAAELIAAGYLPPRYPESSSPLVDC</sequence>
<dbReference type="FunFam" id="3.40.50.20:FF:000010">
    <property type="entry name" value="Propionyl-CoA carboxylase subunit alpha"/>
    <property type="match status" value="1"/>
</dbReference>
<dbReference type="InterPro" id="IPR001882">
    <property type="entry name" value="Biotin_BS"/>
</dbReference>
<dbReference type="SUPFAM" id="SSF56059">
    <property type="entry name" value="Glutathione synthetase ATP-binding domain-like"/>
    <property type="match status" value="1"/>
</dbReference>
<evidence type="ECO:0000313" key="20">
    <source>
        <dbReference type="EMBL" id="RMZ52409.1"/>
    </source>
</evidence>
<evidence type="ECO:0000256" key="16">
    <source>
        <dbReference type="PROSITE-ProRule" id="PRU00409"/>
    </source>
</evidence>
<dbReference type="GO" id="GO:0004658">
    <property type="term" value="F:propionyl-CoA carboxylase activity"/>
    <property type="evidence" value="ECO:0007669"/>
    <property type="project" value="UniProtKB-EC"/>
</dbReference>
<feature type="domain" description="Lipoyl-binding" evidence="17">
    <location>
        <begin position="637"/>
        <end position="712"/>
    </location>
</feature>
<dbReference type="PROSITE" id="PS50979">
    <property type="entry name" value="BC"/>
    <property type="match status" value="1"/>
</dbReference>
<evidence type="ECO:0000256" key="2">
    <source>
        <dbReference type="ARBA" id="ARBA00003761"/>
    </source>
</evidence>
<dbReference type="Pfam" id="PF18140">
    <property type="entry name" value="PCC_BT"/>
    <property type="match status" value="1"/>
</dbReference>
<feature type="domain" description="ATP-grasp" evidence="18">
    <location>
        <begin position="169"/>
        <end position="366"/>
    </location>
</feature>
<dbReference type="PANTHER" id="PTHR18866">
    <property type="entry name" value="CARBOXYLASE:PYRUVATE/ACETYL-COA/PROPIONYL-COA CARBOXYLASE"/>
    <property type="match status" value="1"/>
</dbReference>
<dbReference type="Gene3D" id="3.30.700.30">
    <property type="match status" value="1"/>
</dbReference>
<dbReference type="AlphaFoldDB" id="A0A3M7KRC4"/>
<dbReference type="PROSITE" id="PS00866">
    <property type="entry name" value="CPSASE_1"/>
    <property type="match status" value="1"/>
</dbReference>
<dbReference type="FunFam" id="3.30.1490.20:FF:000018">
    <property type="entry name" value="Biotin carboxylase"/>
    <property type="match status" value="1"/>
</dbReference>
<evidence type="ECO:0000256" key="15">
    <source>
        <dbReference type="ARBA" id="ARBA00062964"/>
    </source>
</evidence>
<evidence type="ECO:0000256" key="5">
    <source>
        <dbReference type="ARBA" id="ARBA00022723"/>
    </source>
</evidence>
<dbReference type="GO" id="GO:0016042">
    <property type="term" value="P:lipid catabolic process"/>
    <property type="evidence" value="ECO:0007669"/>
    <property type="project" value="UniProtKB-KW"/>
</dbReference>
<comment type="caution">
    <text evidence="20">The sequence shown here is derived from an EMBL/GenBank/DDBJ whole genome shotgun (WGS) entry which is preliminary data.</text>
</comment>
<keyword evidence="8" id="KW-0460">Magnesium</keyword>
<dbReference type="Gene3D" id="2.40.50.100">
    <property type="match status" value="1"/>
</dbReference>
<evidence type="ECO:0000256" key="1">
    <source>
        <dbReference type="ARBA" id="ARBA00001953"/>
    </source>
</evidence>
<dbReference type="Pfam" id="PF02786">
    <property type="entry name" value="CPSase_L_D2"/>
    <property type="match status" value="1"/>
</dbReference>
<comment type="catalytic activity">
    <reaction evidence="14">
        <text>propanoyl-CoA + hydrogencarbonate + ATP = (S)-methylmalonyl-CoA + ADP + phosphate + H(+)</text>
        <dbReference type="Rhea" id="RHEA:23720"/>
        <dbReference type="ChEBI" id="CHEBI:15378"/>
        <dbReference type="ChEBI" id="CHEBI:17544"/>
        <dbReference type="ChEBI" id="CHEBI:30616"/>
        <dbReference type="ChEBI" id="CHEBI:43474"/>
        <dbReference type="ChEBI" id="CHEBI:57327"/>
        <dbReference type="ChEBI" id="CHEBI:57392"/>
        <dbReference type="ChEBI" id="CHEBI:456216"/>
        <dbReference type="EC" id="6.4.1.3"/>
    </reaction>
    <physiologicalReaction direction="left-to-right" evidence="14">
        <dbReference type="Rhea" id="RHEA:23721"/>
    </physiologicalReaction>
</comment>
<dbReference type="FunFam" id="2.40.50.100:FF:000003">
    <property type="entry name" value="Acetyl-CoA carboxylase biotin carboxyl carrier protein"/>
    <property type="match status" value="1"/>
</dbReference>
<evidence type="ECO:0000256" key="9">
    <source>
        <dbReference type="ARBA" id="ARBA00022963"/>
    </source>
</evidence>
<dbReference type="UniPathway" id="UPA00945">
    <property type="reaction ID" value="UER00908"/>
</dbReference>
<keyword evidence="4" id="KW-0436">Ligase</keyword>
<feature type="non-terminal residue" evidence="20">
    <location>
        <position position="1"/>
    </location>
</feature>
<evidence type="ECO:0000256" key="10">
    <source>
        <dbReference type="ARBA" id="ARBA00023098"/>
    </source>
</evidence>
<keyword evidence="12" id="KW-0092">Biotin</keyword>
<proteinExistence type="predicted"/>
<dbReference type="NCBIfam" id="NF006367">
    <property type="entry name" value="PRK08591.1"/>
    <property type="match status" value="1"/>
</dbReference>
<comment type="cofactor">
    <cofactor evidence="1">
        <name>biotin</name>
        <dbReference type="ChEBI" id="CHEBI:57586"/>
    </cofactor>
</comment>
<dbReference type="Proteomes" id="UP000279271">
    <property type="component" value="Unassembled WGS sequence"/>
</dbReference>
<dbReference type="Gene3D" id="3.30.470.20">
    <property type="entry name" value="ATP-grasp fold, B domain"/>
    <property type="match status" value="1"/>
</dbReference>
<evidence type="ECO:0000256" key="6">
    <source>
        <dbReference type="ARBA" id="ARBA00022741"/>
    </source>
</evidence>
<dbReference type="SUPFAM" id="SSF51230">
    <property type="entry name" value="Single hybrid motif"/>
    <property type="match status" value="1"/>
</dbReference>
<dbReference type="PROSITE" id="PS00867">
    <property type="entry name" value="CPSASE_2"/>
    <property type="match status" value="1"/>
</dbReference>
<keyword evidence="11" id="KW-0464">Manganese</keyword>
<comment type="pathway">
    <text evidence="3">Metabolic intermediate metabolism; propanoyl-CoA degradation; succinyl-CoA from propanoyl-CoA: step 1/3.</text>
</comment>
<name>A0A3M7KRC4_AUXPR</name>
<dbReference type="InterPro" id="IPR011054">
    <property type="entry name" value="Rudment_hybrid_motif"/>
</dbReference>
<dbReference type="InterPro" id="IPR050856">
    <property type="entry name" value="Biotin_carboxylase_complex"/>
</dbReference>
<dbReference type="PROSITE" id="PS50975">
    <property type="entry name" value="ATP_GRASP"/>
    <property type="match status" value="1"/>
</dbReference>
<evidence type="ECO:0000259" key="17">
    <source>
        <dbReference type="PROSITE" id="PS50968"/>
    </source>
</evidence>
<evidence type="ECO:0000256" key="14">
    <source>
        <dbReference type="ARBA" id="ARBA00049495"/>
    </source>
</evidence>
<dbReference type="GO" id="GO:0046872">
    <property type="term" value="F:metal ion binding"/>
    <property type="evidence" value="ECO:0007669"/>
    <property type="project" value="UniProtKB-KW"/>
</dbReference>
<dbReference type="InterPro" id="IPR000089">
    <property type="entry name" value="Biotin_lipoyl"/>
</dbReference>
<comment type="function">
    <text evidence="2">This protein is a component of the acetyl coenzyme A carboxylase complex; first, biotin carboxylase catalyzes the carboxylation of the carrier protein and then the transcarboxylase transfers the carboxyl group to form malonyl-CoA.</text>
</comment>
<dbReference type="InterPro" id="IPR016185">
    <property type="entry name" value="PreATP-grasp_dom_sf"/>
</dbReference>
<dbReference type="InterPro" id="IPR011761">
    <property type="entry name" value="ATP-grasp"/>
</dbReference>